<evidence type="ECO:0000313" key="3">
    <source>
        <dbReference type="Proteomes" id="UP000320300"/>
    </source>
</evidence>
<dbReference type="AlphaFoldDB" id="A0A521CV00"/>
<keyword evidence="1" id="KW-1133">Transmembrane helix</keyword>
<name>A0A521CV00_9SPHI</name>
<feature type="transmembrane region" description="Helical" evidence="1">
    <location>
        <begin position="809"/>
        <end position="828"/>
    </location>
</feature>
<sequence length="972" mass="111015">MNKKTHLLRLLVAAGAILVVMVNAFVNDGLLKFCCNAIAVAGSAYGIIVFIFPRSAFVHKLNYQLRKYVFFNILLGPEREESVSGADAFVKLKSRLLAYTAEQISNRTDLINSPEIFSFDFGVKEEFNGGSIPGNQSKEWKEHLQDQFLFITGASGSGKTFELIKRVHFLCEQLKPGETNRELLRDQKVPLYIELKSLDRNLDQHWIEDYISKSASIANKDLSLSEITALIVGKQVVYFFDGLDEVEEEYRYACVQEMIRLSKITGVHVSCRKEVFKRLTEANQLELQYYPAEYFLKPLSFEFVKDTIRSLFNRTDAVKAEMIEFITNKPRLQRHMSRPIFLNLFIGVYTNLTEEEKRRLAIGNVEETMDILWANYEDFIVKNKLWRDSDILGIRTITVWLARIMGYRSFYIESIQPSWISTIKEGAVVEHKGLQKLYYLTTRVVASVIIGSALSCIISTPFALLSGSIIGGTAISVLAGLYNRIKAPEGIPVWLTNFLFSIGMIAVLIIVCGGYQGLALRRAPEEMATPYFSATECWPGVLLGITLSTIFSYRVIMEKIRKQYILPVELFHFDWPHAVKYGLSWGFTSGIIVGTMGVYVRNKYEQTVFIRKWLVPYLQKELHNFRGASISAAHLDAAIFIYAFLVTFFVASILIVLLAGRYNDQVQTNIGKKQKLNYGIKESRRHALVHGGKVGVLVAALYYIIMLRIGMGNWFFCLKISLGASVLAFLWFGGMEVINHRILRINLYLRGIAPLDYTPWVQKQQDMGLIISTGFQMKFYHTTLAGYYMRYPLENNPRIRLKKVNATDFLLYTLILAACVVFIALPFYQRYIGQTYWKGDYDIRTDIPESKKVNDSTYRFLANGKMNVSASGYIVVGTFVGYACPQGTTCGFMGMPIDSAYNLDGFGQYRHAALLYRIKHQDTHWSEYRYASELRLLNVKKNDLLQVLVNDKEWQNNTKRYQLSMKACGNCK</sequence>
<protein>
    <recommendedName>
        <fullName evidence="4">NACHT domain-containing protein</fullName>
    </recommendedName>
</protein>
<keyword evidence="1" id="KW-0812">Transmembrane</keyword>
<feature type="transmembrane region" description="Helical" evidence="1">
    <location>
        <begin position="578"/>
        <end position="600"/>
    </location>
</feature>
<dbReference type="OrthoDB" id="1488560at2"/>
<evidence type="ECO:0000256" key="1">
    <source>
        <dbReference type="SAM" id="Phobius"/>
    </source>
</evidence>
<reference evidence="2 3" key="1">
    <citation type="submission" date="2017-05" db="EMBL/GenBank/DDBJ databases">
        <authorList>
            <person name="Varghese N."/>
            <person name="Submissions S."/>
        </authorList>
    </citation>
    <scope>NUCLEOTIDE SEQUENCE [LARGE SCALE GENOMIC DNA]</scope>
    <source>
        <strain evidence="2 3">DSM 19036</strain>
    </source>
</reference>
<feature type="transmembrane region" description="Helical" evidence="1">
    <location>
        <begin position="464"/>
        <end position="482"/>
    </location>
</feature>
<feature type="transmembrane region" description="Helical" evidence="1">
    <location>
        <begin position="437"/>
        <end position="458"/>
    </location>
</feature>
<dbReference type="Proteomes" id="UP000320300">
    <property type="component" value="Unassembled WGS sequence"/>
</dbReference>
<proteinExistence type="predicted"/>
<organism evidence="2 3">
    <name type="scientific">Pedobacter westerhofensis</name>
    <dbReference type="NCBI Taxonomy" id="425512"/>
    <lineage>
        <taxon>Bacteria</taxon>
        <taxon>Pseudomonadati</taxon>
        <taxon>Bacteroidota</taxon>
        <taxon>Sphingobacteriia</taxon>
        <taxon>Sphingobacteriales</taxon>
        <taxon>Sphingobacteriaceae</taxon>
        <taxon>Pedobacter</taxon>
    </lineage>
</organism>
<feature type="transmembrane region" description="Helical" evidence="1">
    <location>
        <begin position="639"/>
        <end position="659"/>
    </location>
</feature>
<dbReference type="RefSeq" id="WP_142527875.1">
    <property type="nucleotide sequence ID" value="NZ_CBCSJO010000001.1"/>
</dbReference>
<keyword evidence="3" id="KW-1185">Reference proteome</keyword>
<dbReference type="InterPro" id="IPR027417">
    <property type="entry name" value="P-loop_NTPase"/>
</dbReference>
<keyword evidence="1" id="KW-0472">Membrane</keyword>
<accession>A0A521CV00</accession>
<dbReference type="EMBL" id="FXTN01000004">
    <property type="protein sequence ID" value="SMO62480.1"/>
    <property type="molecule type" value="Genomic_DNA"/>
</dbReference>
<dbReference type="SUPFAM" id="SSF52540">
    <property type="entry name" value="P-loop containing nucleoside triphosphate hydrolases"/>
    <property type="match status" value="1"/>
</dbReference>
<dbReference type="Gene3D" id="3.40.50.300">
    <property type="entry name" value="P-loop containing nucleotide triphosphate hydrolases"/>
    <property type="match status" value="1"/>
</dbReference>
<feature type="transmembrane region" description="Helical" evidence="1">
    <location>
        <begin position="7"/>
        <end position="26"/>
    </location>
</feature>
<feature type="transmembrane region" description="Helical" evidence="1">
    <location>
        <begin position="687"/>
        <end position="705"/>
    </location>
</feature>
<evidence type="ECO:0000313" key="2">
    <source>
        <dbReference type="EMBL" id="SMO62480.1"/>
    </source>
</evidence>
<feature type="transmembrane region" description="Helical" evidence="1">
    <location>
        <begin position="38"/>
        <end position="57"/>
    </location>
</feature>
<feature type="transmembrane region" description="Helical" evidence="1">
    <location>
        <begin position="494"/>
        <end position="518"/>
    </location>
</feature>
<feature type="transmembrane region" description="Helical" evidence="1">
    <location>
        <begin position="538"/>
        <end position="557"/>
    </location>
</feature>
<evidence type="ECO:0008006" key="4">
    <source>
        <dbReference type="Google" id="ProtNLM"/>
    </source>
</evidence>
<gene>
    <name evidence="2" type="ORF">SAMN06265348_104169</name>
</gene>
<feature type="transmembrane region" description="Helical" evidence="1">
    <location>
        <begin position="711"/>
        <end position="732"/>
    </location>
</feature>